<dbReference type="Gene3D" id="3.40.1440.10">
    <property type="entry name" value="GIY-YIG endonuclease"/>
    <property type="match status" value="1"/>
</dbReference>
<dbReference type="InterPro" id="IPR050190">
    <property type="entry name" value="UPF0213_domain"/>
</dbReference>
<evidence type="ECO:0000259" key="2">
    <source>
        <dbReference type="PROSITE" id="PS50164"/>
    </source>
</evidence>
<evidence type="ECO:0000313" key="4">
    <source>
        <dbReference type="Proteomes" id="UP000602124"/>
    </source>
</evidence>
<keyword evidence="4" id="KW-1185">Reference proteome</keyword>
<evidence type="ECO:0000256" key="1">
    <source>
        <dbReference type="ARBA" id="ARBA00007435"/>
    </source>
</evidence>
<protein>
    <submittedName>
        <fullName evidence="3">GIY-YIG nuclease family protein</fullName>
    </submittedName>
</protein>
<organism evidence="3 4">
    <name type="scientific">Devosia sediminis</name>
    <dbReference type="NCBI Taxonomy" id="2798801"/>
    <lineage>
        <taxon>Bacteria</taxon>
        <taxon>Pseudomonadati</taxon>
        <taxon>Pseudomonadota</taxon>
        <taxon>Alphaproteobacteria</taxon>
        <taxon>Hyphomicrobiales</taxon>
        <taxon>Devosiaceae</taxon>
        <taxon>Devosia</taxon>
    </lineage>
</organism>
<dbReference type="InterPro" id="IPR000305">
    <property type="entry name" value="GIY-YIG_endonuc"/>
</dbReference>
<dbReference type="SUPFAM" id="SSF82771">
    <property type="entry name" value="GIY-YIG endonuclease"/>
    <property type="match status" value="1"/>
</dbReference>
<gene>
    <name evidence="3" type="ORF">JEQ47_01965</name>
</gene>
<dbReference type="PANTHER" id="PTHR34477">
    <property type="entry name" value="UPF0213 PROTEIN YHBQ"/>
    <property type="match status" value="1"/>
</dbReference>
<proteinExistence type="inferred from homology"/>
<dbReference type="RefSeq" id="WP_198874709.1">
    <property type="nucleotide sequence ID" value="NZ_JAEKMH010000001.1"/>
</dbReference>
<dbReference type="Pfam" id="PF01541">
    <property type="entry name" value="GIY-YIG"/>
    <property type="match status" value="1"/>
</dbReference>
<dbReference type="PROSITE" id="PS50164">
    <property type="entry name" value="GIY_YIG"/>
    <property type="match status" value="1"/>
</dbReference>
<accession>A0A934IMH8</accession>
<dbReference type="CDD" id="cd10448">
    <property type="entry name" value="GIY-YIG_unchar_3"/>
    <property type="match status" value="1"/>
</dbReference>
<dbReference type="AlphaFoldDB" id="A0A934IMH8"/>
<dbReference type="PANTHER" id="PTHR34477:SF5">
    <property type="entry name" value="BSL5627 PROTEIN"/>
    <property type="match status" value="1"/>
</dbReference>
<dbReference type="InterPro" id="IPR035901">
    <property type="entry name" value="GIY-YIG_endonuc_sf"/>
</dbReference>
<evidence type="ECO:0000313" key="3">
    <source>
        <dbReference type="EMBL" id="MBJ3783474.1"/>
    </source>
</evidence>
<reference evidence="3" key="1">
    <citation type="submission" date="2020-12" db="EMBL/GenBank/DDBJ databases">
        <title>Devosia sp. MSA67 isolated from Mo River.</title>
        <authorList>
            <person name="Ma F."/>
            <person name="Zi Z."/>
        </authorList>
    </citation>
    <scope>NUCLEOTIDE SEQUENCE</scope>
    <source>
        <strain evidence="3">MSA67</strain>
    </source>
</reference>
<sequence>MRAFVYILADMRHGQTCIGVTNDLVRRVYEHREGLVAGYTKAKGIKRLVWFEEHQLIGSAIQRETSLKRWYRTWKIALIEENNPEWRDLWDEIAV</sequence>
<comment type="caution">
    <text evidence="3">The sequence shown here is derived from an EMBL/GenBank/DDBJ whole genome shotgun (WGS) entry which is preliminary data.</text>
</comment>
<dbReference type="EMBL" id="JAEKMH010000001">
    <property type="protein sequence ID" value="MBJ3783474.1"/>
    <property type="molecule type" value="Genomic_DNA"/>
</dbReference>
<name>A0A934IMH8_9HYPH</name>
<comment type="similarity">
    <text evidence="1">Belongs to the UPF0213 family.</text>
</comment>
<dbReference type="Proteomes" id="UP000602124">
    <property type="component" value="Unassembled WGS sequence"/>
</dbReference>
<feature type="domain" description="GIY-YIG" evidence="2">
    <location>
        <begin position="1"/>
        <end position="77"/>
    </location>
</feature>